<dbReference type="Gene3D" id="3.40.50.10890">
    <property type="match status" value="1"/>
</dbReference>
<evidence type="ECO:0000313" key="17">
    <source>
        <dbReference type="Proteomes" id="UP000177011"/>
    </source>
</evidence>
<evidence type="ECO:0000256" key="8">
    <source>
        <dbReference type="ARBA" id="ARBA00022839"/>
    </source>
</evidence>
<evidence type="ECO:0000256" key="13">
    <source>
        <dbReference type="PROSITE-ProRule" id="PRU00117"/>
    </source>
</evidence>
<dbReference type="InterPro" id="IPR019975">
    <property type="entry name" value="aCPSF1"/>
</dbReference>
<evidence type="ECO:0000256" key="6">
    <source>
        <dbReference type="ARBA" id="ARBA00022801"/>
    </source>
</evidence>
<keyword evidence="11" id="KW-0238">DNA-binding</keyword>
<evidence type="ECO:0000256" key="12">
    <source>
        <dbReference type="ARBA" id="ARBA00023163"/>
    </source>
</evidence>
<keyword evidence="4" id="KW-0479">Metal-binding</keyword>
<dbReference type="Pfam" id="PF10996">
    <property type="entry name" value="Beta-Casp"/>
    <property type="match status" value="1"/>
</dbReference>
<feature type="domain" description="Metallo-beta-lactamase" evidence="14">
    <location>
        <begin position="192"/>
        <end position="389"/>
    </location>
</feature>
<keyword evidence="2" id="KW-0806">Transcription termination</keyword>
<dbReference type="Pfam" id="PF17214">
    <property type="entry name" value="KH_TffA"/>
    <property type="match status" value="1"/>
</dbReference>
<dbReference type="Pfam" id="PF00753">
    <property type="entry name" value="Lactamase_B"/>
    <property type="match status" value="1"/>
</dbReference>
<feature type="domain" description="Beta-Casp" evidence="15">
    <location>
        <begin position="420"/>
        <end position="538"/>
    </location>
</feature>
<dbReference type="PROSITE" id="PS50084">
    <property type="entry name" value="KH_TYPE_1"/>
    <property type="match status" value="1"/>
</dbReference>
<dbReference type="InterPro" id="IPR015946">
    <property type="entry name" value="KH_dom-like_a/b"/>
</dbReference>
<keyword evidence="8" id="KW-0269">Exonuclease</keyword>
<dbReference type="NCBIfam" id="TIGR03675">
    <property type="entry name" value="arCOG00543"/>
    <property type="match status" value="1"/>
</dbReference>
<dbReference type="SUPFAM" id="SSF56281">
    <property type="entry name" value="Metallo-hydrolase/oxidoreductase"/>
    <property type="match status" value="1"/>
</dbReference>
<protein>
    <submittedName>
        <fullName evidence="16">Uncharacterized protein</fullName>
    </submittedName>
</protein>
<keyword evidence="10" id="KW-0805">Transcription regulation</keyword>
<dbReference type="InterPro" id="IPR033769">
    <property type="entry name" value="TffA_KH"/>
</dbReference>
<keyword evidence="7" id="KW-0862">Zinc</keyword>
<dbReference type="SUPFAM" id="SSF54814">
    <property type="entry name" value="Prokaryotic type KH domain (KH-domain type II)"/>
    <property type="match status" value="1"/>
</dbReference>
<dbReference type="InterPro" id="IPR022712">
    <property type="entry name" value="Beta_Casp"/>
</dbReference>
<dbReference type="GO" id="GO:0004521">
    <property type="term" value="F:RNA endonuclease activity"/>
    <property type="evidence" value="ECO:0007669"/>
    <property type="project" value="TreeGrafter"/>
</dbReference>
<dbReference type="InterPro" id="IPR050698">
    <property type="entry name" value="MBL"/>
</dbReference>
<dbReference type="PANTHER" id="PTHR11203:SF51">
    <property type="entry name" value="CLEAVAGE AND POLYADENYLATION SPECIFICITY FACTOR"/>
    <property type="match status" value="1"/>
</dbReference>
<comment type="caution">
    <text evidence="16">The sequence shown here is derived from an EMBL/GenBank/DDBJ whole genome shotgun (WGS) entry which is preliminary data.</text>
</comment>
<dbReference type="Gene3D" id="3.60.15.10">
    <property type="entry name" value="Ribonuclease Z/Hydroxyacylglutathione hydrolase-like"/>
    <property type="match status" value="1"/>
</dbReference>
<dbReference type="GO" id="GO:0004527">
    <property type="term" value="F:exonuclease activity"/>
    <property type="evidence" value="ECO:0007669"/>
    <property type="project" value="UniProtKB-KW"/>
</dbReference>
<dbReference type="GO" id="GO:0003723">
    <property type="term" value="F:RNA binding"/>
    <property type="evidence" value="ECO:0007669"/>
    <property type="project" value="UniProtKB-UniRule"/>
</dbReference>
<keyword evidence="3" id="KW-0540">Nuclease</keyword>
<keyword evidence="9 13" id="KW-0694">RNA-binding</keyword>
<evidence type="ECO:0000256" key="2">
    <source>
        <dbReference type="ARBA" id="ARBA00022472"/>
    </source>
</evidence>
<dbReference type="CDD" id="cd22532">
    <property type="entry name" value="KH-II_CPSF_arch_rpt1"/>
    <property type="match status" value="1"/>
</dbReference>
<dbReference type="EMBL" id="MGIS01000002">
    <property type="protein sequence ID" value="OGM94118.1"/>
    <property type="molecule type" value="Genomic_DNA"/>
</dbReference>
<evidence type="ECO:0000256" key="7">
    <source>
        <dbReference type="ARBA" id="ARBA00022833"/>
    </source>
</evidence>
<dbReference type="PANTHER" id="PTHR11203">
    <property type="entry name" value="CLEAVAGE AND POLYADENYLATION SPECIFICITY FACTOR FAMILY MEMBER"/>
    <property type="match status" value="1"/>
</dbReference>
<evidence type="ECO:0000256" key="3">
    <source>
        <dbReference type="ARBA" id="ARBA00022722"/>
    </source>
</evidence>
<evidence type="ECO:0000313" key="16">
    <source>
        <dbReference type="EMBL" id="OGM94118.1"/>
    </source>
</evidence>
<keyword evidence="5" id="KW-0255">Endonuclease</keyword>
<evidence type="ECO:0000256" key="1">
    <source>
        <dbReference type="ARBA" id="ARBA00001947"/>
    </source>
</evidence>
<organism evidence="16 17">
    <name type="scientific">Candidatus Wolfebacteria bacterium RIFCSPLOWO2_01_FULL_47_17b</name>
    <dbReference type="NCBI Taxonomy" id="1802558"/>
    <lineage>
        <taxon>Bacteria</taxon>
        <taxon>Candidatus Wolfeibacteriota</taxon>
    </lineage>
</organism>
<evidence type="ECO:0000256" key="5">
    <source>
        <dbReference type="ARBA" id="ARBA00022759"/>
    </source>
</evidence>
<dbReference type="Proteomes" id="UP000177011">
    <property type="component" value="Unassembled WGS sequence"/>
</dbReference>
<evidence type="ECO:0000256" key="9">
    <source>
        <dbReference type="ARBA" id="ARBA00022884"/>
    </source>
</evidence>
<evidence type="ECO:0000259" key="15">
    <source>
        <dbReference type="SMART" id="SM01027"/>
    </source>
</evidence>
<dbReference type="SMART" id="SM01027">
    <property type="entry name" value="Beta-Casp"/>
    <property type="match status" value="1"/>
</dbReference>
<dbReference type="Gene3D" id="3.30.300.20">
    <property type="match status" value="1"/>
</dbReference>
<evidence type="ECO:0000259" key="14">
    <source>
        <dbReference type="SMART" id="SM00849"/>
    </source>
</evidence>
<dbReference type="SMART" id="SM00849">
    <property type="entry name" value="Lactamase_B"/>
    <property type="match status" value="1"/>
</dbReference>
<evidence type="ECO:0000256" key="11">
    <source>
        <dbReference type="ARBA" id="ARBA00023125"/>
    </source>
</evidence>
<dbReference type="InterPro" id="IPR001279">
    <property type="entry name" value="Metallo-B-lactamas"/>
</dbReference>
<dbReference type="InterPro" id="IPR009019">
    <property type="entry name" value="KH_sf_prok-type"/>
</dbReference>
<sequence length="630" mass="70957">MNCKLIETEILEKVRNALPQEAISRVELEGSELIVYTKDRDFFVKHEETVRQVVDQLKKRIEVRPEAAICLSQEATKKRIMELVPAEANIKNIYFEEERSLVIIAAEKPGLVIGRGGETFRQIRAETFWVPRIERVPPIKSDVIDGIRKVLHQEVKFRKEFLNKIGEKIFSERKTNRDWIRIIPLGGFRQVGRSCLLIETPKSKVLIDCGIAPGGQGADAFPLLTTKEFDPAELDAVIISHAHMDHVGFVPYLFEYGYEGPLYCTTPTLDLFALLDLDYIDVAQKNGVNPAYTVKGVKEAVRHSISLEYGEVSDVAPDVRLTFQNAGHILGSALVHLHIGEGMHNIVYGLDQKFARTNLLEPAFTDFQRCETLIIESTYGGVADIQPPRQETERMFLDAVNKTMEAGAQVLIPSFAVERAQEMMTILATNNFQYPVYLDGMIWDANGIFTAYPEYLSRQMQKSIYGGEDPFKNEIFKRIASQADREKAWENKPCVIMSTSGMLTGGPAIEHIKQLAENPNNLLLFASFQAEGTLGKKIQKGWTEIPIGSGNNGKPQTIQLKMQVQTIEGLSGHSDRNQLMSFIHRLAARPDRVIVCHGEATKAVEFARAVHKNFRVETHAPRNLEAIRLK</sequence>
<evidence type="ECO:0000256" key="4">
    <source>
        <dbReference type="ARBA" id="ARBA00022723"/>
    </source>
</evidence>
<proteinExistence type="inferred from homology"/>
<dbReference type="GO" id="GO:0046872">
    <property type="term" value="F:metal ion binding"/>
    <property type="evidence" value="ECO:0007669"/>
    <property type="project" value="UniProtKB-KW"/>
</dbReference>
<evidence type="ECO:0000256" key="10">
    <source>
        <dbReference type="ARBA" id="ARBA00023015"/>
    </source>
</evidence>
<dbReference type="Gene3D" id="3.30.300.230">
    <property type="match status" value="1"/>
</dbReference>
<keyword evidence="12" id="KW-0804">Transcription</keyword>
<accession>A0A1F8E1Q8</accession>
<comment type="cofactor">
    <cofactor evidence="1">
        <name>Zn(2+)</name>
        <dbReference type="ChEBI" id="CHEBI:29105"/>
    </cofactor>
</comment>
<dbReference type="Pfam" id="PF07521">
    <property type="entry name" value="RMMBL"/>
    <property type="match status" value="1"/>
</dbReference>
<dbReference type="CDD" id="cd16295">
    <property type="entry name" value="TTHA0252-CPSF-like_MBL-fold"/>
    <property type="match status" value="1"/>
</dbReference>
<dbReference type="GO" id="GO:0003677">
    <property type="term" value="F:DNA binding"/>
    <property type="evidence" value="ECO:0007669"/>
    <property type="project" value="UniProtKB-KW"/>
</dbReference>
<dbReference type="GO" id="GO:0006353">
    <property type="term" value="P:DNA-templated transcription termination"/>
    <property type="evidence" value="ECO:0007669"/>
    <property type="project" value="UniProtKB-KW"/>
</dbReference>
<gene>
    <name evidence="16" type="ORF">A2935_03775</name>
</gene>
<dbReference type="HAMAP" id="MF_00870">
    <property type="entry name" value="FttA"/>
    <property type="match status" value="1"/>
</dbReference>
<name>A0A1F8E1Q8_9BACT</name>
<reference evidence="16 17" key="1">
    <citation type="journal article" date="2016" name="Nat. Commun.">
        <title>Thousands of microbial genomes shed light on interconnected biogeochemical processes in an aquifer system.</title>
        <authorList>
            <person name="Anantharaman K."/>
            <person name="Brown C.T."/>
            <person name="Hug L.A."/>
            <person name="Sharon I."/>
            <person name="Castelle C.J."/>
            <person name="Probst A.J."/>
            <person name="Thomas B.C."/>
            <person name="Singh A."/>
            <person name="Wilkins M.J."/>
            <person name="Karaoz U."/>
            <person name="Brodie E.L."/>
            <person name="Williams K.H."/>
            <person name="Hubbard S.S."/>
            <person name="Banfield J.F."/>
        </authorList>
    </citation>
    <scope>NUCLEOTIDE SEQUENCE [LARGE SCALE GENOMIC DNA]</scope>
</reference>
<keyword evidence="6" id="KW-0378">Hydrolase</keyword>
<dbReference type="AlphaFoldDB" id="A0A1F8E1Q8"/>
<dbReference type="InterPro" id="IPR036866">
    <property type="entry name" value="RibonucZ/Hydroxyglut_hydro"/>
</dbReference>
<dbReference type="InterPro" id="IPR011108">
    <property type="entry name" value="RMMBL"/>
</dbReference>